<dbReference type="EC" id="3.2.1.26" evidence="10"/>
<evidence type="ECO:0000256" key="7">
    <source>
        <dbReference type="SAM" id="SignalP"/>
    </source>
</evidence>
<organism evidence="10 11">
    <name type="scientific">Wickerhamomyces ciferrii (strain ATCC 14091 / BCRC 22168 / CBS 111 / JCM 3599 / NBRC 0793 / NRRL Y-1031 F-60-10)</name>
    <name type="common">Yeast</name>
    <name type="synonym">Pichia ciferrii</name>
    <dbReference type="NCBI Taxonomy" id="1206466"/>
    <lineage>
        <taxon>Eukaryota</taxon>
        <taxon>Fungi</taxon>
        <taxon>Dikarya</taxon>
        <taxon>Ascomycota</taxon>
        <taxon>Saccharomycotina</taxon>
        <taxon>Saccharomycetes</taxon>
        <taxon>Phaffomycetales</taxon>
        <taxon>Wickerhamomycetaceae</taxon>
        <taxon>Wickerhamomyces</taxon>
    </lineage>
</organism>
<name>K0KK50_WICCF</name>
<dbReference type="Pfam" id="PF00251">
    <property type="entry name" value="Glyco_hydro_32N"/>
    <property type="match status" value="1"/>
</dbReference>
<feature type="domain" description="Glycosyl hydrolase family 32 C-terminal" evidence="9">
    <location>
        <begin position="392"/>
        <end position="528"/>
    </location>
</feature>
<gene>
    <name evidence="10" type="primary">INV2</name>
    <name evidence="10" type="ORF">BN7_2839</name>
</gene>
<dbReference type="InterPro" id="IPR023296">
    <property type="entry name" value="Glyco_hydro_beta-prop_sf"/>
</dbReference>
<dbReference type="Gene3D" id="2.115.10.20">
    <property type="entry name" value="Glycosyl hydrolase domain, family 43"/>
    <property type="match status" value="1"/>
</dbReference>
<dbReference type="GO" id="GO:0000324">
    <property type="term" value="C:fungal-type vacuole"/>
    <property type="evidence" value="ECO:0007669"/>
    <property type="project" value="TreeGrafter"/>
</dbReference>
<feature type="signal peptide" evidence="7">
    <location>
        <begin position="1"/>
        <end position="22"/>
    </location>
</feature>
<evidence type="ECO:0000256" key="4">
    <source>
        <dbReference type="ARBA" id="ARBA00023180"/>
    </source>
</evidence>
<dbReference type="InParanoid" id="K0KK50"/>
<dbReference type="Gene3D" id="2.60.120.560">
    <property type="entry name" value="Exo-inulinase, domain 1"/>
    <property type="match status" value="1"/>
</dbReference>
<dbReference type="InterPro" id="IPR013320">
    <property type="entry name" value="ConA-like_dom_sf"/>
</dbReference>
<sequence length="594" mass="67561">MVQLQFTLLLSILSSFTGLAAAKAGDIGTASNVQDNDKLRPQFHLTPGKGWMNDPDGLWYDRKEKLWHAYYQHNPDHNIWNSPISWGHSVSPDLVSWYYYGNALTPEDSSIGFFSGSIVVDRNNTSGFFDDSVDPDQRVVAMYTKNTDKETQELAYSKDGGFEWEYYSQNPVININTAQQRDPKIIWHEDSQKWVALIARTQKFAIQIWTSKDLKNWEHVSDFEKEGILGFQYEMPGLLKLPVENPSKGDGKTHKWVMFVALHPGSPIGGPLNQYFIGDFDGETFTPDDHATRIQDYGRDYYSFTTFDSANPADGPNLGLAWATNWQYATIVPTENYRSSMTQVRNYTLRNVDYNPEYTDLTLIQTPVLETYETKQNESLKTWTQTQEYSKNNFDLDSSSTVNTNFNGHNNASGVLDFNMTFVITSGKGWSDGLSPFTITINSDQVNGKSDNISVTFDASGQTWVVDRTTTHAFQRNQHEFGERMGQYVNPRGYRDTGAYYSVYGFVDRSMLELYFNDGEMTMTNTFFLADGRVPADITVNCGFDDSFIHVEEFKAKAYALKSNVNVDNRNPFEKAADDVKELIEKLLPSKSNN</sequence>
<dbReference type="GO" id="GO:0005987">
    <property type="term" value="P:sucrose catabolic process"/>
    <property type="evidence" value="ECO:0007669"/>
    <property type="project" value="TreeGrafter"/>
</dbReference>
<comment type="caution">
    <text evidence="10">The sequence shown here is derived from an EMBL/GenBank/DDBJ whole genome shotgun (WGS) entry which is preliminary data.</text>
</comment>
<dbReference type="CDD" id="cd18622">
    <property type="entry name" value="GH32_Inu-like"/>
    <property type="match status" value="1"/>
</dbReference>
<proteinExistence type="inferred from homology"/>
<evidence type="ECO:0000256" key="1">
    <source>
        <dbReference type="ARBA" id="ARBA00009902"/>
    </source>
</evidence>
<dbReference type="SMART" id="SM00640">
    <property type="entry name" value="Glyco_32"/>
    <property type="match status" value="1"/>
</dbReference>
<dbReference type="HOGENOM" id="CLU_001528_3_3_1"/>
<keyword evidence="2 7" id="KW-0732">Signal</keyword>
<evidence type="ECO:0000256" key="5">
    <source>
        <dbReference type="ARBA" id="ARBA00023295"/>
    </source>
</evidence>
<evidence type="ECO:0000313" key="10">
    <source>
        <dbReference type="EMBL" id="CCH43291.1"/>
    </source>
</evidence>
<dbReference type="PANTHER" id="PTHR42800:SF4">
    <property type="entry name" value="INVERTASE 2"/>
    <property type="match status" value="1"/>
</dbReference>
<comment type="similarity">
    <text evidence="1 6">Belongs to the glycosyl hydrolase 32 family.</text>
</comment>
<reference evidence="10 11" key="1">
    <citation type="journal article" date="2012" name="Eukaryot. Cell">
        <title>Draft genome sequence of Wickerhamomyces ciferrii NRRL Y-1031 F-60-10.</title>
        <authorList>
            <person name="Schneider J."/>
            <person name="Andrea H."/>
            <person name="Blom J."/>
            <person name="Jaenicke S."/>
            <person name="Ruckert C."/>
            <person name="Schorsch C."/>
            <person name="Szczepanowski R."/>
            <person name="Farwick M."/>
            <person name="Goesmann A."/>
            <person name="Puhler A."/>
            <person name="Schaffer S."/>
            <person name="Tauch A."/>
            <person name="Kohler T."/>
            <person name="Brinkrolf K."/>
        </authorList>
    </citation>
    <scope>NUCLEOTIDE SEQUENCE [LARGE SCALE GENOMIC DNA]</scope>
    <source>
        <strain evidence="11">ATCC 14091 / BCRC 22168 / CBS 111 / JCM 3599 / NBRC 0793 / NRRL Y-1031 F-60-10</strain>
    </source>
</reference>
<dbReference type="SUPFAM" id="SSF75005">
    <property type="entry name" value="Arabinanase/levansucrase/invertase"/>
    <property type="match status" value="1"/>
</dbReference>
<dbReference type="Proteomes" id="UP000009328">
    <property type="component" value="Unassembled WGS sequence"/>
</dbReference>
<keyword evidence="5 6" id="KW-0326">Glycosidase</keyword>
<evidence type="ECO:0000313" key="11">
    <source>
        <dbReference type="Proteomes" id="UP000009328"/>
    </source>
</evidence>
<dbReference type="AlphaFoldDB" id="K0KK50"/>
<dbReference type="PANTHER" id="PTHR42800">
    <property type="entry name" value="EXOINULINASE INUD (AFU_ORTHOLOGUE AFUA_5G00480)"/>
    <property type="match status" value="1"/>
</dbReference>
<dbReference type="EMBL" id="CAIF01000075">
    <property type="protein sequence ID" value="CCH43291.1"/>
    <property type="molecule type" value="Genomic_DNA"/>
</dbReference>
<keyword evidence="4" id="KW-0325">Glycoprotein</keyword>
<evidence type="ECO:0000256" key="6">
    <source>
        <dbReference type="RuleBase" id="RU362110"/>
    </source>
</evidence>
<keyword evidence="11" id="KW-1185">Reference proteome</keyword>
<dbReference type="STRING" id="1206466.K0KK50"/>
<dbReference type="SUPFAM" id="SSF49899">
    <property type="entry name" value="Concanavalin A-like lectins/glucanases"/>
    <property type="match status" value="1"/>
</dbReference>
<protein>
    <submittedName>
        <fullName evidence="10">Invertase</fullName>
        <ecNumber evidence="10">3.2.1.26</ecNumber>
    </submittedName>
</protein>
<accession>K0KK50</accession>
<dbReference type="InterPro" id="IPR013148">
    <property type="entry name" value="Glyco_hydro_32_N"/>
</dbReference>
<dbReference type="InterPro" id="IPR013189">
    <property type="entry name" value="Glyco_hydro_32_C"/>
</dbReference>
<dbReference type="FunCoup" id="K0KK50">
    <property type="interactions" value="467"/>
</dbReference>
<dbReference type="eggNOG" id="KOG0228">
    <property type="taxonomic scope" value="Eukaryota"/>
</dbReference>
<dbReference type="Pfam" id="PF08244">
    <property type="entry name" value="Glyco_hydro_32C"/>
    <property type="match status" value="1"/>
</dbReference>
<evidence type="ECO:0000259" key="9">
    <source>
        <dbReference type="Pfam" id="PF08244"/>
    </source>
</evidence>
<dbReference type="GO" id="GO:0004575">
    <property type="term" value="F:sucrose alpha-glucosidase activity"/>
    <property type="evidence" value="ECO:0007669"/>
    <property type="project" value="TreeGrafter"/>
</dbReference>
<evidence type="ECO:0000259" key="8">
    <source>
        <dbReference type="Pfam" id="PF00251"/>
    </source>
</evidence>
<keyword evidence="3 6" id="KW-0378">Hydrolase</keyword>
<feature type="chain" id="PRO_5003836237" evidence="7">
    <location>
        <begin position="23"/>
        <end position="594"/>
    </location>
</feature>
<feature type="domain" description="Glycosyl hydrolase family 32 N-terminal" evidence="8">
    <location>
        <begin position="44"/>
        <end position="351"/>
    </location>
</feature>
<dbReference type="InterPro" id="IPR001362">
    <property type="entry name" value="Glyco_hydro_32"/>
</dbReference>
<evidence type="ECO:0000256" key="3">
    <source>
        <dbReference type="ARBA" id="ARBA00022801"/>
    </source>
</evidence>
<evidence type="ECO:0000256" key="2">
    <source>
        <dbReference type="ARBA" id="ARBA00022729"/>
    </source>
</evidence>